<proteinExistence type="predicted"/>
<organism evidence="1 2">
    <name type="scientific">Dentiscutata erythropus</name>
    <dbReference type="NCBI Taxonomy" id="1348616"/>
    <lineage>
        <taxon>Eukaryota</taxon>
        <taxon>Fungi</taxon>
        <taxon>Fungi incertae sedis</taxon>
        <taxon>Mucoromycota</taxon>
        <taxon>Glomeromycotina</taxon>
        <taxon>Glomeromycetes</taxon>
        <taxon>Diversisporales</taxon>
        <taxon>Gigasporaceae</taxon>
        <taxon>Dentiscutata</taxon>
    </lineage>
</organism>
<dbReference type="Proteomes" id="UP000789405">
    <property type="component" value="Unassembled WGS sequence"/>
</dbReference>
<keyword evidence="2" id="KW-1185">Reference proteome</keyword>
<accession>A0A9N9JVD9</accession>
<reference evidence="1" key="1">
    <citation type="submission" date="2021-06" db="EMBL/GenBank/DDBJ databases">
        <authorList>
            <person name="Kallberg Y."/>
            <person name="Tangrot J."/>
            <person name="Rosling A."/>
        </authorList>
    </citation>
    <scope>NUCLEOTIDE SEQUENCE</scope>
    <source>
        <strain evidence="1">MA453B</strain>
    </source>
</reference>
<evidence type="ECO:0000313" key="2">
    <source>
        <dbReference type="Proteomes" id="UP000789405"/>
    </source>
</evidence>
<feature type="non-terminal residue" evidence="1">
    <location>
        <position position="1"/>
    </location>
</feature>
<protein>
    <submittedName>
        <fullName evidence="1">7916_t:CDS:1</fullName>
    </submittedName>
</protein>
<comment type="caution">
    <text evidence="1">The sequence shown here is derived from an EMBL/GenBank/DDBJ whole genome shotgun (WGS) entry which is preliminary data.</text>
</comment>
<dbReference type="OrthoDB" id="2423798at2759"/>
<gene>
    <name evidence="1" type="ORF">DERYTH_LOCUS23012</name>
</gene>
<sequence>DTSIRSILSLNQTGCITHLVSKLLSIGACGTAYTNSAGFSKELKNRESFLKWNTLLDKIVNDVLAVLWINNGLVTMLSMIHEIFGEDCKAIRN</sequence>
<name>A0A9N9JVD9_9GLOM</name>
<dbReference type="EMBL" id="CAJVPY010033603">
    <property type="protein sequence ID" value="CAG8799137.1"/>
    <property type="molecule type" value="Genomic_DNA"/>
</dbReference>
<evidence type="ECO:0000313" key="1">
    <source>
        <dbReference type="EMBL" id="CAG8799137.1"/>
    </source>
</evidence>
<dbReference type="AlphaFoldDB" id="A0A9N9JVD9"/>